<sequence length="404" mass="43957">MNNSTATESFSTDISAPDRDTLVGRAEALREKLWEDAEESDRERRLTERAVSGVTGAGLMRLMTPKRMGGYQADVRTLLDVATELGRGCPSTAWVTGVLNVGNFVVSLFPEEAQEEVWRDNPDARTALVLGVPSRAVEPVDGGAVVSGEWAYASGSLHCEWVCLLVALGADTPQPHFALFRAEEVRVKDTWFFTGMRGTGSNTVVADRVFVPRHRLLPYLPVRNGEMDGLVDADNLYRNSMTGVFSLGLLGALIGGADAALRYVREKAPTRPVAGATYANQAESPTTQLALTEAATRIDTAELHARRIADTVHRHARAGRNPDLLTRARSRMDAAYVAQQCREAVDVLVTAYGSSAFHESNPLQRIWRDINVGSRHAGFGMGIPQQLYGRALVGADPRQISVLV</sequence>
<dbReference type="GO" id="GO:0005737">
    <property type="term" value="C:cytoplasm"/>
    <property type="evidence" value="ECO:0007669"/>
    <property type="project" value="TreeGrafter"/>
</dbReference>
<dbReference type="SUPFAM" id="SSF47203">
    <property type="entry name" value="Acyl-CoA dehydrogenase C-terminal domain-like"/>
    <property type="match status" value="1"/>
</dbReference>
<dbReference type="AlphaFoldDB" id="A0A399G0C1"/>
<name>A0A399G0C1_9ACTN</name>
<keyword evidence="4" id="KW-1185">Reference proteome</keyword>
<evidence type="ECO:0000313" key="3">
    <source>
        <dbReference type="EMBL" id="UOE21266.1"/>
    </source>
</evidence>
<dbReference type="PIRSF" id="PIRSF016578">
    <property type="entry name" value="HsaA"/>
    <property type="match status" value="1"/>
</dbReference>
<dbReference type="Proteomes" id="UP000265719">
    <property type="component" value="Chromosome"/>
</dbReference>
<dbReference type="InterPro" id="IPR046373">
    <property type="entry name" value="Acyl-CoA_Oxase/DH_mid-dom_sf"/>
</dbReference>
<dbReference type="InterPro" id="IPR050741">
    <property type="entry name" value="Acyl-CoA_dehydrogenase"/>
</dbReference>
<evidence type="ECO:0000313" key="4">
    <source>
        <dbReference type="Proteomes" id="UP000265719"/>
    </source>
</evidence>
<comment type="similarity">
    <text evidence="2">Belongs to the HpaH/HsaA monooxygenase family.</text>
</comment>
<dbReference type="GO" id="GO:0016712">
    <property type="term" value="F:oxidoreductase activity, acting on paired donors, with incorporation or reduction of molecular oxygen, reduced flavin or flavoprotein as one donor, and incorporation of one atom of oxygen"/>
    <property type="evidence" value="ECO:0007669"/>
    <property type="project" value="TreeGrafter"/>
</dbReference>
<protein>
    <submittedName>
        <fullName evidence="3">Acyl-CoA dehydrogenase family protein</fullName>
    </submittedName>
</protein>
<dbReference type="Pfam" id="PF02771">
    <property type="entry name" value="Acyl-CoA_dh_N"/>
    <property type="match status" value="1"/>
</dbReference>
<accession>A0A399G0C1</accession>
<keyword evidence="1" id="KW-0560">Oxidoreductase</keyword>
<dbReference type="Gene3D" id="1.20.140.10">
    <property type="entry name" value="Butyryl-CoA Dehydrogenase, subunit A, domain 3"/>
    <property type="match status" value="1"/>
</dbReference>
<dbReference type="PANTHER" id="PTHR48083:SF19">
    <property type="entry name" value="FLAVIN-DEPENDENT MONOOXYGENASE, OXYGENASE SUBUNIT HSAA"/>
    <property type="match status" value="1"/>
</dbReference>
<dbReference type="Pfam" id="PF08028">
    <property type="entry name" value="Acyl-CoA_dh_2"/>
    <property type="match status" value="1"/>
</dbReference>
<dbReference type="PANTHER" id="PTHR48083">
    <property type="entry name" value="MEDIUM-CHAIN SPECIFIC ACYL-COA DEHYDROGENASE, MITOCHONDRIAL-RELATED"/>
    <property type="match status" value="1"/>
</dbReference>
<dbReference type="Gene3D" id="2.40.110.10">
    <property type="entry name" value="Butyryl-CoA Dehydrogenase, subunit A, domain 2"/>
    <property type="match status" value="1"/>
</dbReference>
<organism evidence="3 4">
    <name type="scientific">Thermobifida halotolerans</name>
    <dbReference type="NCBI Taxonomy" id="483545"/>
    <lineage>
        <taxon>Bacteria</taxon>
        <taxon>Bacillati</taxon>
        <taxon>Actinomycetota</taxon>
        <taxon>Actinomycetes</taxon>
        <taxon>Streptosporangiales</taxon>
        <taxon>Nocardiopsidaceae</taxon>
        <taxon>Thermobifida</taxon>
    </lineage>
</organism>
<dbReference type="GO" id="GO:0033539">
    <property type="term" value="P:fatty acid beta-oxidation using acyl-CoA dehydrogenase"/>
    <property type="evidence" value="ECO:0007669"/>
    <property type="project" value="TreeGrafter"/>
</dbReference>
<dbReference type="GO" id="GO:0003995">
    <property type="term" value="F:acyl-CoA dehydrogenase activity"/>
    <property type="evidence" value="ECO:0007669"/>
    <property type="project" value="TreeGrafter"/>
</dbReference>
<evidence type="ECO:0000256" key="1">
    <source>
        <dbReference type="ARBA" id="ARBA00023002"/>
    </source>
</evidence>
<dbReference type="InterPro" id="IPR013786">
    <property type="entry name" value="AcylCoA_DH/ox_N"/>
</dbReference>
<dbReference type="EMBL" id="CP063196">
    <property type="protein sequence ID" value="UOE21266.1"/>
    <property type="molecule type" value="Genomic_DNA"/>
</dbReference>
<dbReference type="GO" id="GO:0050660">
    <property type="term" value="F:flavin adenine dinucleotide binding"/>
    <property type="evidence" value="ECO:0007669"/>
    <property type="project" value="InterPro"/>
</dbReference>
<dbReference type="InterPro" id="IPR036250">
    <property type="entry name" value="AcylCo_DH-like_C"/>
</dbReference>
<proteinExistence type="inferred from homology"/>
<dbReference type="KEGG" id="thao:NI17_009060"/>
<dbReference type="InterPro" id="IPR037069">
    <property type="entry name" value="AcylCoA_DH/ox_N_sf"/>
</dbReference>
<dbReference type="SUPFAM" id="SSF56645">
    <property type="entry name" value="Acyl-CoA dehydrogenase NM domain-like"/>
    <property type="match status" value="1"/>
</dbReference>
<gene>
    <name evidence="3" type="ORF">NI17_009060</name>
</gene>
<dbReference type="InterPro" id="IPR013107">
    <property type="entry name" value="Acyl-CoA_DH_C"/>
</dbReference>
<evidence type="ECO:0000256" key="2">
    <source>
        <dbReference type="ARBA" id="ARBA00049661"/>
    </source>
</evidence>
<dbReference type="InterPro" id="IPR009100">
    <property type="entry name" value="AcylCoA_DH/oxidase_NM_dom_sf"/>
</dbReference>
<dbReference type="Gene3D" id="1.10.540.10">
    <property type="entry name" value="Acyl-CoA dehydrogenase/oxidase, N-terminal domain"/>
    <property type="match status" value="1"/>
</dbReference>
<dbReference type="OrthoDB" id="3404950at2"/>
<dbReference type="RefSeq" id="WP_068691674.1">
    <property type="nucleotide sequence ID" value="NZ_CP063196.1"/>
</dbReference>
<reference evidence="3" key="1">
    <citation type="submission" date="2020-10" db="EMBL/GenBank/DDBJ databases">
        <title>De novo genome project of the cellulose decomposer Thermobifida halotolerans type strain.</title>
        <authorList>
            <person name="Nagy I."/>
            <person name="Horvath B."/>
            <person name="Kukolya J."/>
            <person name="Nagy I."/>
            <person name="Orsini M."/>
        </authorList>
    </citation>
    <scope>NUCLEOTIDE SEQUENCE</scope>
    <source>
        <strain evidence="3">DSM 44931</strain>
    </source>
</reference>